<feature type="transmembrane region" description="Helical" evidence="10">
    <location>
        <begin position="66"/>
        <end position="86"/>
    </location>
</feature>
<evidence type="ECO:0000259" key="11">
    <source>
        <dbReference type="Pfam" id="PF00361"/>
    </source>
</evidence>
<comment type="catalytic activity">
    <reaction evidence="9">
        <text>a ubiquinone + NADH + 5 H(+)(in) = a ubiquinol + NAD(+) + 4 H(+)(out)</text>
        <dbReference type="Rhea" id="RHEA:29091"/>
        <dbReference type="Rhea" id="RHEA-COMP:9565"/>
        <dbReference type="Rhea" id="RHEA-COMP:9566"/>
        <dbReference type="ChEBI" id="CHEBI:15378"/>
        <dbReference type="ChEBI" id="CHEBI:16389"/>
        <dbReference type="ChEBI" id="CHEBI:17976"/>
        <dbReference type="ChEBI" id="CHEBI:57540"/>
        <dbReference type="ChEBI" id="CHEBI:57945"/>
        <dbReference type="EC" id="7.1.1.2"/>
    </reaction>
</comment>
<dbReference type="HAMAP" id="MF_00445">
    <property type="entry name" value="NDH1_NuoN_1"/>
    <property type="match status" value="1"/>
</dbReference>
<feature type="transmembrane region" description="Helical" evidence="10">
    <location>
        <begin position="357"/>
        <end position="382"/>
    </location>
</feature>
<feature type="domain" description="NADH:quinone oxidoreductase/Mrp antiporter transmembrane" evidence="11">
    <location>
        <begin position="143"/>
        <end position="470"/>
    </location>
</feature>
<feature type="transmembrane region" description="Helical" evidence="10">
    <location>
        <begin position="232"/>
        <end position="256"/>
    </location>
</feature>
<reference evidence="12" key="1">
    <citation type="submission" date="2018-05" db="EMBL/GenBank/DDBJ databases">
        <authorList>
            <person name="Moyer A.N."/>
            <person name="Keepers K.G."/>
            <person name="Pogoda C.S."/>
            <person name="Lendemer J.C."/>
            <person name="Tripp E.A."/>
            <person name="DeHoff A."/>
            <person name="Kane N.C."/>
        </authorList>
    </citation>
    <scope>NUCLEOTIDE SEQUENCE</scope>
</reference>
<evidence type="ECO:0000256" key="1">
    <source>
        <dbReference type="ARBA" id="ARBA00004141"/>
    </source>
</evidence>
<evidence type="ECO:0000256" key="10">
    <source>
        <dbReference type="SAM" id="Phobius"/>
    </source>
</evidence>
<evidence type="ECO:0000256" key="4">
    <source>
        <dbReference type="ARBA" id="ARBA00021008"/>
    </source>
</evidence>
<evidence type="ECO:0000256" key="2">
    <source>
        <dbReference type="ARBA" id="ARBA00007012"/>
    </source>
</evidence>
<keyword evidence="5 10" id="KW-0812">Transmembrane</keyword>
<accession>A0A482JZD4</accession>
<feature type="transmembrane region" description="Helical" evidence="10">
    <location>
        <begin position="455"/>
        <end position="476"/>
    </location>
</feature>
<feature type="transmembrane region" description="Helical" evidence="10">
    <location>
        <begin position="27"/>
        <end position="46"/>
    </location>
</feature>
<dbReference type="GO" id="GO:0016020">
    <property type="term" value="C:membrane"/>
    <property type="evidence" value="ECO:0007669"/>
    <property type="project" value="UniProtKB-SubCell"/>
</dbReference>
<dbReference type="InterPro" id="IPR010096">
    <property type="entry name" value="NADH-Q_OxRdtase_suN/2"/>
</dbReference>
<keyword evidence="12" id="KW-0496">Mitochondrion</keyword>
<dbReference type="GO" id="GO:0008137">
    <property type="term" value="F:NADH dehydrogenase (ubiquinone) activity"/>
    <property type="evidence" value="ECO:0007669"/>
    <property type="project" value="UniProtKB-EC"/>
</dbReference>
<feature type="transmembrane region" description="Helical" evidence="10">
    <location>
        <begin position="420"/>
        <end position="443"/>
    </location>
</feature>
<protein>
    <recommendedName>
        <fullName evidence="4">NADH-ubiquinone oxidoreductase chain 2</fullName>
        <ecNumber evidence="3">7.1.1.2</ecNumber>
    </recommendedName>
    <alternativeName>
        <fullName evidence="8">NADH dehydrogenase subunit 2</fullName>
    </alternativeName>
</protein>
<evidence type="ECO:0000256" key="9">
    <source>
        <dbReference type="ARBA" id="ARBA00049551"/>
    </source>
</evidence>
<feature type="transmembrane region" description="Helical" evidence="10">
    <location>
        <begin position="303"/>
        <end position="323"/>
    </location>
</feature>
<proteinExistence type="inferred from homology"/>
<dbReference type="GO" id="GO:0042773">
    <property type="term" value="P:ATP synthesis coupled electron transport"/>
    <property type="evidence" value="ECO:0007669"/>
    <property type="project" value="InterPro"/>
</dbReference>
<feature type="transmembrane region" description="Helical" evidence="10">
    <location>
        <begin position="533"/>
        <end position="553"/>
    </location>
</feature>
<dbReference type="InterPro" id="IPR001750">
    <property type="entry name" value="ND/Mrp_TM"/>
</dbReference>
<evidence type="ECO:0000256" key="7">
    <source>
        <dbReference type="ARBA" id="ARBA00023136"/>
    </source>
</evidence>
<evidence type="ECO:0000256" key="3">
    <source>
        <dbReference type="ARBA" id="ARBA00012944"/>
    </source>
</evidence>
<feature type="transmembrane region" description="Helical" evidence="10">
    <location>
        <begin position="177"/>
        <end position="199"/>
    </location>
</feature>
<feature type="transmembrane region" description="Helical" evidence="10">
    <location>
        <begin position="268"/>
        <end position="291"/>
    </location>
</feature>
<dbReference type="PANTHER" id="PTHR22773">
    <property type="entry name" value="NADH DEHYDROGENASE"/>
    <property type="match status" value="1"/>
</dbReference>
<dbReference type="AlphaFoldDB" id="A0A482JZD4"/>
<feature type="transmembrane region" description="Helical" evidence="10">
    <location>
        <begin position="329"/>
        <end position="350"/>
    </location>
</feature>
<evidence type="ECO:0000256" key="8">
    <source>
        <dbReference type="ARBA" id="ARBA00031028"/>
    </source>
</evidence>
<feature type="transmembrane region" description="Helical" evidence="10">
    <location>
        <begin position="496"/>
        <end position="512"/>
    </location>
</feature>
<evidence type="ECO:0000256" key="6">
    <source>
        <dbReference type="ARBA" id="ARBA00022989"/>
    </source>
</evidence>
<dbReference type="EC" id="7.1.1.2" evidence="3"/>
<organism evidence="12">
    <name type="scientific">Bacidia sp</name>
    <dbReference type="NCBI Taxonomy" id="2040699"/>
    <lineage>
        <taxon>Eukaryota</taxon>
        <taxon>Fungi</taxon>
        <taxon>Dikarya</taxon>
        <taxon>Ascomycota</taxon>
        <taxon>Pezizomycotina</taxon>
        <taxon>Lecanoromycetes</taxon>
        <taxon>OSLEUM clade</taxon>
        <taxon>Lecanoromycetidae</taxon>
        <taxon>Lecanorales</taxon>
        <taxon>Lecanorineae</taxon>
        <taxon>Ramalinaceae</taxon>
        <taxon>Bacidia</taxon>
    </lineage>
</organism>
<gene>
    <name evidence="12" type="primary">nad2</name>
</gene>
<dbReference type="Pfam" id="PF00361">
    <property type="entry name" value="Proton_antipo_M"/>
    <property type="match status" value="1"/>
</dbReference>
<comment type="similarity">
    <text evidence="2">Belongs to the complex I subunit 2 family.</text>
</comment>
<keyword evidence="6 10" id="KW-1133">Transmembrane helix</keyword>
<evidence type="ECO:0000313" key="12">
    <source>
        <dbReference type="EMBL" id="QBP39528.1"/>
    </source>
</evidence>
<name>A0A482JZD4_9LECA</name>
<sequence>MYCIFFLLLSNAVTLRRDKSILYSRKAITMMIYCLIIILNIFNILFLESSLGLYGGLFYVNSITQFFHMFIFLICAVILQLTGFYPRKIWHLNYSKLYEIFSYKLIYNNTNIINKMGQQYKIIEYPLILLFIITGGIFLISCSDIVSIFLSIELQSYGLYLLSTIYRNSELSTSAGLTYFLLGGLSSCFILLGTSLLYANYGTTNLDAYYILNNVSNNNCDYEKYIDLSKPFYLNTSLVIMLVGFLFKISAAPFHFWSPDVYDAIPTVVTTFVAIVAKISILIFLLGFTYYINSTNEYYNWKYALLVSCFLSLIIGTVLGLTQSRIKRLFAYSTISHLGFILLALSIGTLESIESFIFYLIQYTISNLNAFILLITIGYSLYIYVNDEDSKDKCKNLLDRDYSPIQLISQLSGYFHINPILALSLAITLFSFVGIPPLIGFFAKQLVLSAALDKGYIFLAILAILTSVISAVYYLAVVKQIFFDENQYKVNENIENLQFSAYLSPLIFSFFFKNKKHKLTNKTIKFNGHNVKISSFFSTTISVLTLAIMLFIYEPVNILNTGLILSHLMIDT</sequence>
<dbReference type="EMBL" id="MH359412">
    <property type="protein sequence ID" value="QBP39528.1"/>
    <property type="molecule type" value="Genomic_DNA"/>
</dbReference>
<feature type="transmembrane region" description="Helical" evidence="10">
    <location>
        <begin position="125"/>
        <end position="152"/>
    </location>
</feature>
<comment type="subcellular location">
    <subcellularLocation>
        <location evidence="1">Membrane</location>
        <topology evidence="1">Multi-pass membrane protein</topology>
    </subcellularLocation>
</comment>
<geneLocation type="mitochondrion" evidence="12"/>
<evidence type="ECO:0000256" key="5">
    <source>
        <dbReference type="ARBA" id="ARBA00022692"/>
    </source>
</evidence>
<keyword evidence="7 10" id="KW-0472">Membrane</keyword>